<dbReference type="EMBL" id="JAQQWL010000013">
    <property type="protein sequence ID" value="KAK8042891.1"/>
    <property type="molecule type" value="Genomic_DNA"/>
</dbReference>
<evidence type="ECO:0000313" key="3">
    <source>
        <dbReference type="Proteomes" id="UP001480595"/>
    </source>
</evidence>
<feature type="region of interest" description="Disordered" evidence="1">
    <location>
        <begin position="26"/>
        <end position="49"/>
    </location>
</feature>
<dbReference type="Proteomes" id="UP001480595">
    <property type="component" value="Unassembled WGS sequence"/>
</dbReference>
<name>A0ABR1TA66_9PEZI</name>
<reference evidence="2 3" key="1">
    <citation type="submission" date="2023-01" db="EMBL/GenBank/DDBJ databases">
        <title>Analysis of 21 Apiospora genomes using comparative genomics revels a genus with tremendous synthesis potential of carbohydrate active enzymes and secondary metabolites.</title>
        <authorList>
            <person name="Sorensen T."/>
        </authorList>
    </citation>
    <scope>NUCLEOTIDE SEQUENCE [LARGE SCALE GENOMIC DNA]</scope>
    <source>
        <strain evidence="2 3">CBS 135458</strain>
    </source>
</reference>
<feature type="region of interest" description="Disordered" evidence="1">
    <location>
        <begin position="83"/>
        <end position="102"/>
    </location>
</feature>
<dbReference type="RefSeq" id="XP_066709744.1">
    <property type="nucleotide sequence ID" value="XM_066864783.1"/>
</dbReference>
<sequence length="102" mass="10766">MHAHHTTVGFGHHPCCWDRPIVGLGKRGSHPENLRPSASPTATAAPTGGSVALPLPVRAYALCTCGTGYVMYAANGLPASARNEAVGEKQRMKRNPNVHNVD</sequence>
<dbReference type="GeneID" id="92097846"/>
<proteinExistence type="predicted"/>
<accession>A0ABR1TA66</accession>
<protein>
    <submittedName>
        <fullName evidence="2">Uncharacterized protein</fullName>
    </submittedName>
</protein>
<gene>
    <name evidence="2" type="ORF">PG994_013374</name>
</gene>
<comment type="caution">
    <text evidence="2">The sequence shown here is derived from an EMBL/GenBank/DDBJ whole genome shotgun (WGS) entry which is preliminary data.</text>
</comment>
<keyword evidence="3" id="KW-1185">Reference proteome</keyword>
<organism evidence="2 3">
    <name type="scientific">Apiospora phragmitis</name>
    <dbReference type="NCBI Taxonomy" id="2905665"/>
    <lineage>
        <taxon>Eukaryota</taxon>
        <taxon>Fungi</taxon>
        <taxon>Dikarya</taxon>
        <taxon>Ascomycota</taxon>
        <taxon>Pezizomycotina</taxon>
        <taxon>Sordariomycetes</taxon>
        <taxon>Xylariomycetidae</taxon>
        <taxon>Amphisphaeriales</taxon>
        <taxon>Apiosporaceae</taxon>
        <taxon>Apiospora</taxon>
    </lineage>
</organism>
<feature type="compositionally biased region" description="Low complexity" evidence="1">
    <location>
        <begin position="36"/>
        <end position="49"/>
    </location>
</feature>
<evidence type="ECO:0000256" key="1">
    <source>
        <dbReference type="SAM" id="MobiDB-lite"/>
    </source>
</evidence>
<evidence type="ECO:0000313" key="2">
    <source>
        <dbReference type="EMBL" id="KAK8042891.1"/>
    </source>
</evidence>